<comment type="caution">
    <text evidence="3">The sequence shown here is derived from an EMBL/GenBank/DDBJ whole genome shotgun (WGS) entry which is preliminary data.</text>
</comment>
<dbReference type="SUPFAM" id="SSF88697">
    <property type="entry name" value="PUA domain-like"/>
    <property type="match status" value="1"/>
</dbReference>
<dbReference type="InterPro" id="IPR015947">
    <property type="entry name" value="PUA-like_sf"/>
</dbReference>
<dbReference type="Gene3D" id="2.30.130.40">
    <property type="entry name" value="LON domain-like"/>
    <property type="match status" value="1"/>
</dbReference>
<dbReference type="RefSeq" id="WP_150891728.1">
    <property type="nucleotide sequence ID" value="NZ_VYUY01000003.1"/>
</dbReference>
<evidence type="ECO:0000259" key="2">
    <source>
        <dbReference type="PROSITE" id="PS51787"/>
    </source>
</evidence>
<evidence type="ECO:0000256" key="1">
    <source>
        <dbReference type="SAM" id="MobiDB-lite"/>
    </source>
</evidence>
<reference evidence="4" key="1">
    <citation type="submission" date="2019-09" db="EMBL/GenBank/DDBJ databases">
        <title>Mumia zhuanghuii sp. nov. isolated from the intestinal contents of plateau pika (Ochotona curzoniae) in the Qinghai-Tibet plateau of China.</title>
        <authorList>
            <person name="Tian Z."/>
        </authorList>
    </citation>
    <scope>NUCLEOTIDE SEQUENCE [LARGE SCALE GENOMIC DNA]</scope>
    <source>
        <strain evidence="4">L-033</strain>
    </source>
</reference>
<evidence type="ECO:0000313" key="4">
    <source>
        <dbReference type="Proteomes" id="UP000326838"/>
    </source>
</evidence>
<protein>
    <submittedName>
        <fullName evidence="3">Peptidase S16</fullName>
    </submittedName>
</protein>
<evidence type="ECO:0000313" key="3">
    <source>
        <dbReference type="EMBL" id="KAA9135874.1"/>
    </source>
</evidence>
<dbReference type="PANTHER" id="PTHR46732">
    <property type="entry name" value="ATP-DEPENDENT PROTEASE LA (LON) DOMAIN PROTEIN"/>
    <property type="match status" value="1"/>
</dbReference>
<proteinExistence type="predicted"/>
<dbReference type="InterPro" id="IPR046336">
    <property type="entry name" value="Lon_prtase_N_sf"/>
</dbReference>
<dbReference type="EMBL" id="VYUY01000003">
    <property type="protein sequence ID" value="KAA9135874.1"/>
    <property type="molecule type" value="Genomic_DNA"/>
</dbReference>
<dbReference type="SMART" id="SM00464">
    <property type="entry name" value="LON"/>
    <property type="match status" value="1"/>
</dbReference>
<dbReference type="PROSITE" id="PS51787">
    <property type="entry name" value="LON_N"/>
    <property type="match status" value="1"/>
</dbReference>
<keyword evidence="4" id="KW-1185">Reference proteome</keyword>
<accession>A0A5N0TNI8</accession>
<sequence>MEPVAMFPLGTVLLPAMPLTLRIFEERYRVMLGHLLDLEEPEFGVTLIERGHEAGGGGGGEERFTVGTMARITRITPGAEDIIVVAYGGTRIRVTEWLDDAPYPRAVVSALPSLEWKEELAPLRDEVEHSVRRVLARAAEFSDGTWDPGIDIADDPVTSAWQLAGIAPLGPLDQQTLLQSRTTGELLGRTLDLVIEAEPTLTAAAADDDFDQALADLLGEGDDETDGPGPRP</sequence>
<dbReference type="Proteomes" id="UP000326838">
    <property type="component" value="Unassembled WGS sequence"/>
</dbReference>
<dbReference type="Pfam" id="PF02190">
    <property type="entry name" value="LON_substr_bdg"/>
    <property type="match status" value="1"/>
</dbReference>
<dbReference type="PANTHER" id="PTHR46732:SF8">
    <property type="entry name" value="ATP-DEPENDENT PROTEASE LA (LON) DOMAIN PROTEIN"/>
    <property type="match status" value="1"/>
</dbReference>
<name>A0A5N0TNI8_9MICO</name>
<feature type="region of interest" description="Disordered" evidence="1">
    <location>
        <begin position="213"/>
        <end position="232"/>
    </location>
</feature>
<feature type="domain" description="Lon N-terminal" evidence="2">
    <location>
        <begin position="2"/>
        <end position="198"/>
    </location>
</feature>
<dbReference type="InterPro" id="IPR003111">
    <property type="entry name" value="Lon_prtase_N"/>
</dbReference>
<gene>
    <name evidence="3" type="ORF">F6B40_01450</name>
</gene>
<dbReference type="AlphaFoldDB" id="A0A5N0TNI8"/>
<organism evidence="3 4">
    <name type="scientific">Microbacterium caowuchunii</name>
    <dbReference type="NCBI Taxonomy" id="2614638"/>
    <lineage>
        <taxon>Bacteria</taxon>
        <taxon>Bacillati</taxon>
        <taxon>Actinomycetota</taxon>
        <taxon>Actinomycetes</taxon>
        <taxon>Micrococcales</taxon>
        <taxon>Microbacteriaceae</taxon>
        <taxon>Microbacterium</taxon>
    </lineage>
</organism>